<evidence type="ECO:0000313" key="3">
    <source>
        <dbReference type="Proteomes" id="UP000770661"/>
    </source>
</evidence>
<proteinExistence type="predicted"/>
<feature type="region of interest" description="Disordered" evidence="1">
    <location>
        <begin position="30"/>
        <end position="89"/>
    </location>
</feature>
<gene>
    <name evidence="2" type="ORF">GWK47_025761</name>
</gene>
<protein>
    <submittedName>
        <fullName evidence="2">Uncharacterized protein</fullName>
    </submittedName>
</protein>
<sequence length="116" mass="11647">MHHCRKTVQAHCVPCGLSCLPPGDSCHHTCASPPLRQTDPAAPGPLMLLPGPTASSAATLPPAQRDGPVLREPSGMPQRAGQCRAGRAGSWTVTSAPATVPAAVAAATVRSQVGGA</sequence>
<dbReference type="EMBL" id="JACEEZ010025562">
    <property type="protein sequence ID" value="KAG0699701.1"/>
    <property type="molecule type" value="Genomic_DNA"/>
</dbReference>
<reference evidence="2" key="1">
    <citation type="submission" date="2020-07" db="EMBL/GenBank/DDBJ databases">
        <title>The High-quality genome of the commercially important snow crab, Chionoecetes opilio.</title>
        <authorList>
            <person name="Jeong J.-H."/>
            <person name="Ryu S."/>
        </authorList>
    </citation>
    <scope>NUCLEOTIDE SEQUENCE</scope>
    <source>
        <strain evidence="2">MADBK_172401_WGS</strain>
        <tissue evidence="2">Digestive gland</tissue>
    </source>
</reference>
<evidence type="ECO:0000313" key="2">
    <source>
        <dbReference type="EMBL" id="KAG0699701.1"/>
    </source>
</evidence>
<evidence type="ECO:0000256" key="1">
    <source>
        <dbReference type="SAM" id="MobiDB-lite"/>
    </source>
</evidence>
<comment type="caution">
    <text evidence="2">The sequence shown here is derived from an EMBL/GenBank/DDBJ whole genome shotgun (WGS) entry which is preliminary data.</text>
</comment>
<feature type="compositionally biased region" description="Low complexity" evidence="1">
    <location>
        <begin position="40"/>
        <end position="63"/>
    </location>
</feature>
<name>A0A8J8WMZ2_CHIOP</name>
<accession>A0A8J8WMZ2</accession>
<dbReference type="Proteomes" id="UP000770661">
    <property type="component" value="Unassembled WGS sequence"/>
</dbReference>
<dbReference type="AlphaFoldDB" id="A0A8J8WMZ2"/>
<keyword evidence="3" id="KW-1185">Reference proteome</keyword>
<organism evidence="2 3">
    <name type="scientific">Chionoecetes opilio</name>
    <name type="common">Atlantic snow crab</name>
    <name type="synonym">Cancer opilio</name>
    <dbReference type="NCBI Taxonomy" id="41210"/>
    <lineage>
        <taxon>Eukaryota</taxon>
        <taxon>Metazoa</taxon>
        <taxon>Ecdysozoa</taxon>
        <taxon>Arthropoda</taxon>
        <taxon>Crustacea</taxon>
        <taxon>Multicrustacea</taxon>
        <taxon>Malacostraca</taxon>
        <taxon>Eumalacostraca</taxon>
        <taxon>Eucarida</taxon>
        <taxon>Decapoda</taxon>
        <taxon>Pleocyemata</taxon>
        <taxon>Brachyura</taxon>
        <taxon>Eubrachyura</taxon>
        <taxon>Majoidea</taxon>
        <taxon>Majidae</taxon>
        <taxon>Chionoecetes</taxon>
    </lineage>
</organism>